<sequence>INEALELALAAIDKEALPELQQPQQQPENLFPITVPFNNNDASTFADTSTNNINNNDEQSSKEILKETEIELENQQLEPEQQILPQNGGFLINKTDEKCENLKLEDKFHHV</sequence>
<dbReference type="EMBL" id="BGZK01008624">
    <property type="protein sequence ID" value="GBP09181.1"/>
    <property type="molecule type" value="Genomic_DNA"/>
</dbReference>
<protein>
    <submittedName>
        <fullName evidence="1">Uncharacterized protein</fullName>
    </submittedName>
</protein>
<gene>
    <name evidence="1" type="ORF">EVAR_101508_1</name>
</gene>
<reference evidence="1 2" key="1">
    <citation type="journal article" date="2019" name="Commun. Biol.">
        <title>The bagworm genome reveals a unique fibroin gene that provides high tensile strength.</title>
        <authorList>
            <person name="Kono N."/>
            <person name="Nakamura H."/>
            <person name="Ohtoshi R."/>
            <person name="Tomita M."/>
            <person name="Numata K."/>
            <person name="Arakawa K."/>
        </authorList>
    </citation>
    <scope>NUCLEOTIDE SEQUENCE [LARGE SCALE GENOMIC DNA]</scope>
</reference>
<dbReference type="AlphaFoldDB" id="A0A4C1T7D5"/>
<name>A0A4C1T7D5_EUMVA</name>
<comment type="caution">
    <text evidence="1">The sequence shown here is derived from an EMBL/GenBank/DDBJ whole genome shotgun (WGS) entry which is preliminary data.</text>
</comment>
<organism evidence="1 2">
    <name type="scientific">Eumeta variegata</name>
    <name type="common">Bagworm moth</name>
    <name type="synonym">Eumeta japonica</name>
    <dbReference type="NCBI Taxonomy" id="151549"/>
    <lineage>
        <taxon>Eukaryota</taxon>
        <taxon>Metazoa</taxon>
        <taxon>Ecdysozoa</taxon>
        <taxon>Arthropoda</taxon>
        <taxon>Hexapoda</taxon>
        <taxon>Insecta</taxon>
        <taxon>Pterygota</taxon>
        <taxon>Neoptera</taxon>
        <taxon>Endopterygota</taxon>
        <taxon>Lepidoptera</taxon>
        <taxon>Glossata</taxon>
        <taxon>Ditrysia</taxon>
        <taxon>Tineoidea</taxon>
        <taxon>Psychidae</taxon>
        <taxon>Oiketicinae</taxon>
        <taxon>Eumeta</taxon>
    </lineage>
</organism>
<proteinExistence type="predicted"/>
<accession>A0A4C1T7D5</accession>
<evidence type="ECO:0000313" key="2">
    <source>
        <dbReference type="Proteomes" id="UP000299102"/>
    </source>
</evidence>
<dbReference type="Proteomes" id="UP000299102">
    <property type="component" value="Unassembled WGS sequence"/>
</dbReference>
<keyword evidence="2" id="KW-1185">Reference proteome</keyword>
<evidence type="ECO:0000313" key="1">
    <source>
        <dbReference type="EMBL" id="GBP09181.1"/>
    </source>
</evidence>
<feature type="non-terminal residue" evidence="1">
    <location>
        <position position="1"/>
    </location>
</feature>